<dbReference type="Proteomes" id="UP000007590">
    <property type="component" value="Chromosome"/>
</dbReference>
<evidence type="ECO:0000313" key="2">
    <source>
        <dbReference type="Proteomes" id="UP000007590"/>
    </source>
</evidence>
<dbReference type="InterPro" id="IPR036520">
    <property type="entry name" value="UPF0759_sf"/>
</dbReference>
<protein>
    <recommendedName>
        <fullName evidence="3">DUF72 domain-containing protein</fullName>
    </recommendedName>
</protein>
<dbReference type="PANTHER" id="PTHR30348:SF4">
    <property type="entry name" value="DUF72 DOMAIN-CONTAINING PROTEIN"/>
    <property type="match status" value="1"/>
</dbReference>
<organism evidence="1 2">
    <name type="scientific">Solitalea canadensis (strain ATCC 29591 / DSM 3403 / JCM 21819 / LMG 8368 / NBRC 15130 / NCIMB 12057 / USAM 9D)</name>
    <name type="common">Flexibacter canadensis</name>
    <dbReference type="NCBI Taxonomy" id="929556"/>
    <lineage>
        <taxon>Bacteria</taxon>
        <taxon>Pseudomonadati</taxon>
        <taxon>Bacteroidota</taxon>
        <taxon>Sphingobacteriia</taxon>
        <taxon>Sphingobacteriales</taxon>
        <taxon>Sphingobacteriaceae</taxon>
        <taxon>Solitalea</taxon>
    </lineage>
</organism>
<dbReference type="Gene3D" id="3.20.20.410">
    <property type="entry name" value="Protein of unknown function UPF0759"/>
    <property type="match status" value="1"/>
</dbReference>
<dbReference type="HOGENOM" id="CLU_046519_3_1_10"/>
<dbReference type="EMBL" id="CP003349">
    <property type="protein sequence ID" value="AFD08668.1"/>
    <property type="molecule type" value="Genomic_DNA"/>
</dbReference>
<dbReference type="Pfam" id="PF01904">
    <property type="entry name" value="DUF72"/>
    <property type="match status" value="1"/>
</dbReference>
<dbReference type="PANTHER" id="PTHR30348">
    <property type="entry name" value="UNCHARACTERIZED PROTEIN YECE"/>
    <property type="match status" value="1"/>
</dbReference>
<dbReference type="RefSeq" id="WP_014681891.1">
    <property type="nucleotide sequence ID" value="NC_017770.1"/>
</dbReference>
<dbReference type="KEGG" id="scn:Solca_3664"/>
<dbReference type="eggNOG" id="COG1801">
    <property type="taxonomic scope" value="Bacteria"/>
</dbReference>
<gene>
    <name evidence="1" type="ordered locus">Solca_3664</name>
</gene>
<sequence>MKNANIHIGTSGWSYKDWKELFYPKELKATEWLTYYAQTFSVTEINTSFYHLPKKQTVEGWVQKVPSDFLFCLKMSRYLTHYKRLKEPEEALEKFFDVVEPMRKQMGPVLIQLPPTLQFDHRIAEDFYYLLAKSYADYSFAMEVRHNSWMTDESFELLRKYNMAFVISQSGRGFPYAENITADNIYIRFHGPGKLYASSYSDEMLSKFSSLFKKWVEEKHVIWAFFNNDYFGYAIKNAITLEKQLGLLVGS</sequence>
<dbReference type="STRING" id="929556.Solca_3664"/>
<proteinExistence type="predicted"/>
<dbReference type="InterPro" id="IPR002763">
    <property type="entry name" value="DUF72"/>
</dbReference>
<dbReference type="AlphaFoldDB" id="H8KLU0"/>
<dbReference type="SUPFAM" id="SSF117396">
    <property type="entry name" value="TM1631-like"/>
    <property type="match status" value="1"/>
</dbReference>
<accession>H8KLU0</accession>
<dbReference type="OrthoDB" id="9780310at2"/>
<name>H8KLU0_SOLCM</name>
<evidence type="ECO:0000313" key="1">
    <source>
        <dbReference type="EMBL" id="AFD08668.1"/>
    </source>
</evidence>
<evidence type="ECO:0008006" key="3">
    <source>
        <dbReference type="Google" id="ProtNLM"/>
    </source>
</evidence>
<reference evidence="1" key="1">
    <citation type="submission" date="2012-02" db="EMBL/GenBank/DDBJ databases">
        <title>The complete genome of Solitalea canadensis DSM 3403.</title>
        <authorList>
            <consortium name="US DOE Joint Genome Institute (JGI-PGF)"/>
            <person name="Lucas S."/>
            <person name="Copeland A."/>
            <person name="Lapidus A."/>
            <person name="Glavina del Rio T."/>
            <person name="Dalin E."/>
            <person name="Tice H."/>
            <person name="Bruce D."/>
            <person name="Goodwin L."/>
            <person name="Pitluck S."/>
            <person name="Peters L."/>
            <person name="Ovchinnikova G."/>
            <person name="Lu M."/>
            <person name="Kyrpides N."/>
            <person name="Mavromatis K."/>
            <person name="Ivanova N."/>
            <person name="Brettin T."/>
            <person name="Detter J.C."/>
            <person name="Han C."/>
            <person name="Larimer F."/>
            <person name="Land M."/>
            <person name="Hauser L."/>
            <person name="Markowitz V."/>
            <person name="Cheng J.-F."/>
            <person name="Hugenholtz P."/>
            <person name="Woyke T."/>
            <person name="Wu D."/>
            <person name="Spring S."/>
            <person name="Schroeder M."/>
            <person name="Kopitz M."/>
            <person name="Brambilla E."/>
            <person name="Klenk H.-P."/>
            <person name="Eisen J.A."/>
        </authorList>
    </citation>
    <scope>NUCLEOTIDE SEQUENCE</scope>
    <source>
        <strain evidence="1">DSM 3403</strain>
    </source>
</reference>
<keyword evidence="2" id="KW-1185">Reference proteome</keyword>